<proteinExistence type="inferred from homology"/>
<sequence>MTLETESLRTQYLGEALVEFLSMKTPRDIVESRPIRGGGSANFVAGHHFIDRLNQAFGFLWSSRIINAHRDGEFIIVQGEVSFTIPKRTRVVENSNGTKETITVEEIEVTKSQFGSAQVKRWAKNDPKGNYEKGDEMDIGNDYKAAGTDMLKKCAVSMGMFSDVYSSKGGDIGASQSQIDAVNMRGETLGWDGTKTNEWVMDQVGKPLEDCAPDEITQVLLPKIIGLINEKKAEEKV</sequence>
<evidence type="ECO:0000256" key="2">
    <source>
        <dbReference type="ARBA" id="ARBA00022763"/>
    </source>
</evidence>
<comment type="caution">
    <text evidence="4">The sequence shown here is derived from an EMBL/GenBank/DDBJ whole genome shotgun (WGS) entry which is preliminary data.</text>
</comment>
<keyword evidence="2" id="KW-0227">DNA damage</keyword>
<dbReference type="Gene3D" id="3.30.390.80">
    <property type="entry name" value="DNA repair protein Rad52/59/22"/>
    <property type="match status" value="1"/>
</dbReference>
<dbReference type="AlphaFoldDB" id="A0A0F9K459"/>
<dbReference type="InterPro" id="IPR041247">
    <property type="entry name" value="Rad52_fam"/>
</dbReference>
<evidence type="ECO:0000313" key="4">
    <source>
        <dbReference type="EMBL" id="KKM76869.1"/>
    </source>
</evidence>
<dbReference type="Pfam" id="PF04098">
    <property type="entry name" value="Rad52_Rad22"/>
    <property type="match status" value="1"/>
</dbReference>
<comment type="similarity">
    <text evidence="1">Belongs to the RAD52 family.</text>
</comment>
<evidence type="ECO:0000256" key="1">
    <source>
        <dbReference type="ARBA" id="ARBA00006638"/>
    </source>
</evidence>
<dbReference type="EMBL" id="LAZR01008734">
    <property type="protein sequence ID" value="KKM76869.1"/>
    <property type="molecule type" value="Genomic_DNA"/>
</dbReference>
<protein>
    <submittedName>
        <fullName evidence="4">Uncharacterized protein</fullName>
    </submittedName>
</protein>
<name>A0A0F9K459_9ZZZZ</name>
<evidence type="ECO:0000256" key="3">
    <source>
        <dbReference type="ARBA" id="ARBA00023204"/>
    </source>
</evidence>
<dbReference type="GO" id="GO:0006310">
    <property type="term" value="P:DNA recombination"/>
    <property type="evidence" value="ECO:0007669"/>
    <property type="project" value="UniProtKB-ARBA"/>
</dbReference>
<organism evidence="4">
    <name type="scientific">marine sediment metagenome</name>
    <dbReference type="NCBI Taxonomy" id="412755"/>
    <lineage>
        <taxon>unclassified sequences</taxon>
        <taxon>metagenomes</taxon>
        <taxon>ecological metagenomes</taxon>
    </lineage>
</organism>
<accession>A0A0F9K459</accession>
<dbReference type="GO" id="GO:0006302">
    <property type="term" value="P:double-strand break repair"/>
    <property type="evidence" value="ECO:0007669"/>
    <property type="project" value="UniProtKB-ARBA"/>
</dbReference>
<reference evidence="4" key="1">
    <citation type="journal article" date="2015" name="Nature">
        <title>Complex archaea that bridge the gap between prokaryotes and eukaryotes.</title>
        <authorList>
            <person name="Spang A."/>
            <person name="Saw J.H."/>
            <person name="Jorgensen S.L."/>
            <person name="Zaremba-Niedzwiedzka K."/>
            <person name="Martijn J."/>
            <person name="Lind A.E."/>
            <person name="van Eijk R."/>
            <person name="Schleper C."/>
            <person name="Guy L."/>
            <person name="Ettema T.J."/>
        </authorList>
    </citation>
    <scope>NUCLEOTIDE SEQUENCE</scope>
</reference>
<dbReference type="InterPro" id="IPR042525">
    <property type="entry name" value="Rad52_Rad59_Rad22_sf"/>
</dbReference>
<gene>
    <name evidence="4" type="ORF">LCGC14_1375830</name>
</gene>
<keyword evidence="3" id="KW-0234">DNA repair</keyword>